<evidence type="ECO:0000256" key="1">
    <source>
        <dbReference type="SAM" id="Coils"/>
    </source>
</evidence>
<dbReference type="SMART" id="SM00755">
    <property type="entry name" value="Grip"/>
    <property type="match status" value="1"/>
</dbReference>
<evidence type="ECO:0000259" key="3">
    <source>
        <dbReference type="PROSITE" id="PS50913"/>
    </source>
</evidence>
<dbReference type="EMBL" id="MPUH01000053">
    <property type="protein sequence ID" value="OMJ92868.1"/>
    <property type="molecule type" value="Genomic_DNA"/>
</dbReference>
<accession>A0A1R2CV27</accession>
<gene>
    <name evidence="4" type="ORF">SteCoe_4322</name>
</gene>
<feature type="coiled-coil region" evidence="1">
    <location>
        <begin position="163"/>
        <end position="190"/>
    </location>
</feature>
<reference evidence="4 5" key="1">
    <citation type="submission" date="2016-11" db="EMBL/GenBank/DDBJ databases">
        <title>The macronuclear genome of Stentor coeruleus: a giant cell with tiny introns.</title>
        <authorList>
            <person name="Slabodnick M."/>
            <person name="Ruby J.G."/>
            <person name="Reiff S.B."/>
            <person name="Swart E.C."/>
            <person name="Gosai S."/>
            <person name="Prabakaran S."/>
            <person name="Witkowska E."/>
            <person name="Larue G.E."/>
            <person name="Fisher S."/>
            <person name="Freeman R.M."/>
            <person name="Gunawardena J."/>
            <person name="Chu W."/>
            <person name="Stover N.A."/>
            <person name="Gregory B.D."/>
            <person name="Nowacki M."/>
            <person name="Derisi J."/>
            <person name="Roy S.W."/>
            <person name="Marshall W.F."/>
            <person name="Sood P."/>
        </authorList>
    </citation>
    <scope>NUCLEOTIDE SEQUENCE [LARGE SCALE GENOMIC DNA]</scope>
    <source>
        <strain evidence="4">WM001</strain>
    </source>
</reference>
<dbReference type="Gene3D" id="1.10.220.60">
    <property type="entry name" value="GRIP domain"/>
    <property type="match status" value="1"/>
</dbReference>
<keyword evidence="5" id="KW-1185">Reference proteome</keyword>
<feature type="coiled-coil region" evidence="1">
    <location>
        <begin position="296"/>
        <end position="341"/>
    </location>
</feature>
<dbReference type="Pfam" id="PF01465">
    <property type="entry name" value="GRIP"/>
    <property type="match status" value="1"/>
</dbReference>
<name>A0A1R2CV27_9CILI</name>
<evidence type="ECO:0000313" key="4">
    <source>
        <dbReference type="EMBL" id="OMJ92868.1"/>
    </source>
</evidence>
<evidence type="ECO:0000313" key="5">
    <source>
        <dbReference type="Proteomes" id="UP000187209"/>
    </source>
</evidence>
<dbReference type="OrthoDB" id="303413at2759"/>
<dbReference type="AlphaFoldDB" id="A0A1R2CV27"/>
<protein>
    <recommendedName>
        <fullName evidence="3">GRIP domain-containing protein</fullName>
    </recommendedName>
</protein>
<evidence type="ECO:0000256" key="2">
    <source>
        <dbReference type="SAM" id="MobiDB-lite"/>
    </source>
</evidence>
<organism evidence="4 5">
    <name type="scientific">Stentor coeruleus</name>
    <dbReference type="NCBI Taxonomy" id="5963"/>
    <lineage>
        <taxon>Eukaryota</taxon>
        <taxon>Sar</taxon>
        <taxon>Alveolata</taxon>
        <taxon>Ciliophora</taxon>
        <taxon>Postciliodesmatophora</taxon>
        <taxon>Heterotrichea</taxon>
        <taxon>Heterotrichida</taxon>
        <taxon>Stentoridae</taxon>
        <taxon>Stentor</taxon>
    </lineage>
</organism>
<feature type="region of interest" description="Disordered" evidence="2">
    <location>
        <begin position="1"/>
        <end position="21"/>
    </location>
</feature>
<dbReference type="PROSITE" id="PS50913">
    <property type="entry name" value="GRIP"/>
    <property type="match status" value="1"/>
</dbReference>
<keyword evidence="1" id="KW-0175">Coiled coil</keyword>
<feature type="domain" description="GRIP" evidence="3">
    <location>
        <begin position="334"/>
        <end position="384"/>
    </location>
</feature>
<feature type="coiled-coil region" evidence="1">
    <location>
        <begin position="21"/>
        <end position="55"/>
    </location>
</feature>
<proteinExistence type="predicted"/>
<comment type="caution">
    <text evidence="4">The sequence shown here is derived from an EMBL/GenBank/DDBJ whole genome shotgun (WGS) entry which is preliminary data.</text>
</comment>
<dbReference type="Proteomes" id="UP000187209">
    <property type="component" value="Unassembled WGS sequence"/>
</dbReference>
<sequence>MGDASNDLPSTNPPEDDGSQLEKLQKKNERLQHLLIKAKETIMQYSSQVNLLEKNLYQSEVKQNEQQAYINQLLKYEPPNSDTITEVICRVKIQEDIFFYVKSSKGNFWISDSTFKCKIPMPDIIDSSYTAKGINDQILSITHEWKEKYKDISLKLSMQEEKNAYLQNLVKDQQNNIETLEKINKKMKDLEIISYVVASTEIYDLILDIVLEDVLDNGKIADIQKALSRYMNMIGEGEGIRIRDHCSILLKSLFETSKRLLHARSELKSQDKAWRETCDTLLVEKEDFKQQIVRCKSEMTSRVEEYEKEIRKIKEDKRNEIMKYEEKCRKLEEDLAKGVNQPYLKHVLMQFICTTDGQVQERLLNVVSTILNFSQEEMLKIKEARAPKSVLNKFISWQ</sequence>
<dbReference type="InterPro" id="IPR000237">
    <property type="entry name" value="GRIP_dom"/>
</dbReference>